<feature type="region of interest" description="Disordered" evidence="23">
    <location>
        <begin position="2656"/>
        <end position="2705"/>
    </location>
</feature>
<keyword evidence="16" id="KW-0234">DNA repair</keyword>
<feature type="domain" description="FATC" evidence="26">
    <location>
        <begin position="2615"/>
        <end position="2649"/>
    </location>
</feature>
<dbReference type="PANTHER" id="PTHR11139">
    <property type="entry name" value="ATAXIA TELANGIECTASIA MUTATED ATM -RELATED"/>
    <property type="match status" value="1"/>
</dbReference>
<keyword evidence="9" id="KW-0808">Transferase</keyword>
<evidence type="ECO:0000259" key="26">
    <source>
        <dbReference type="PROSITE" id="PS51190"/>
    </source>
</evidence>
<evidence type="ECO:0000256" key="8">
    <source>
        <dbReference type="ARBA" id="ARBA00022553"/>
    </source>
</evidence>
<dbReference type="Pfam" id="PF25032">
    <property type="entry name" value="N-HEAT_ATR"/>
    <property type="match status" value="1"/>
</dbReference>
<sequence>MEQGLEMSAMIPALQELESASSTEYNSVVQKPRQILCQFIDRILTNVDVVALELSKKSSPAPPCVMLLDFVQHIIKSSHLMFMSPACQLEHVKEVEHSCADFSKWMINRLLRIAAVPECESLHQKIALVICSLLHLFRAKSPVIFGALSWELIGLAQDLVAARGSSHGGPQALPVTLERFSVTPGDTASYLTPSALRVASGDAAETLEATALVVLTDVLRGVFFRGRTVAVWELGCADMAWGGPKLKRVAMALLAHAVELGGFPERQAQAFFSAYLWVLESLDGVDPADLGLYAPALRRLSSLVFVPERHAHSRFERVHLNALMDTLHGLLAGGILERLESEEARATLRETFRFLLGSVPLGYETAGQIRRERVSHICGTLIQTIGSQTHMEYLEGFLHAALMCELTDLGQEAYVGSLDSDEDCVNESEIPAKRQCLSLGPLPEASPKTPLAVSQTEMRYQSETWALVDARLEELVAQLKDQPLPTAVCTLEGVAVILHLAALCSGHTHSSPVTNTELGASGSALLGEAAGPAARPQLIWVRPETLAQALESCRTALANADGGEELEPCVDRTIRILDAILYMSLGSKNDLHKSVCALLSLPWVCEHASHPAYQSAGFSSNLLSLSHKTAASFSPSARAHCVFLLSLQPKKTCPDWRSSVYRWSLQGQSEGVRSCAVRGFPILLHNLGMKSYSLIHEVLLSRLQDSSVQVKRELAGITGQLACCLAENSQLRVPLVQPDPPETFLCTRLSVDALHSNKATAIGASIFTPFLALLKPDSHSTVKLAFIRNIPHLCKHLAVGNGDPDTKSLVSALLGLIEDPAEDVRMAFGRNIKHLLECWQEDDNLKELLVSRLKEAYTSAKNRRNNEVKNTLIFTTGEIGRAARGNLVSFALLRLLHCLLSKSAQVSVAAYSEIRALASSRHLKLQSFFSQYKNPVCQFLVESLHSRHVTALRCTPDQSNEALQEEAARQRELALDILSQVAHVFDFPDLNRFLTCTLQVLLPYLAAKASATASALIRTIAKQLNVNRREILISNFKYIFSHLVCSCTKDELERAFHYLKSETELELGSLLRQDFQGLHNELLLRLGEHYQQVFNGLAILASFASGDDPYQGPRDITTRQRMADYLQPKLLGILAFFNMQLLSSSVGEKDKKKLALDSLVALMTLMGPKHISSVRVKMMTTLRTGLRYKDDFPELCCQTWDCFVRCLEPAYLGPLLSHVMVALLPLIPIQPKETAVIMRYLIVENRDEVQDFLHEIYFLPDHPELKEIHKVLQDYRKQTSKSTDLQTALQLSMRAIQHENVDVRIHALTSLKDMMYKNQEKLRRFVLDSEMVEPVISQLVTVLLKGCQDTNPEARLLCGECLGELGAVDPGRLDLSTADTQGNGSTFVSGVEDANFAYELLTELTRTFLAYAHDVRAQDSAAYAMQELLSIFECREGRTDSPGRRLWRRFPEQVQEMLEPHLNSRYKSSQKVVNWSKLKKPIYLSSRGSKFADWSATWAGYLISKVRHELASKVFNCCSFIIKHDYKVTIYLLPHILVYVLLGCSQEDQQEVNQEIMAVLREDDGWVGRPQESESGLSQLSTQTVFSMLDHLTQWARHKLQTLNTEAAGGRSSRDQASHSASGSEDGAYQSVASFLRSIPQDVLAKASFRSRAYTRSVMHFESFIIEKKQSIQDHLTFLQTLYAAMHEPDGVRGVNALRKEEPSLREQILEHESIGLLRDATACYDRAIQLESDQIAHYHGVMKSMLGLGQLSTVITQVNGVLANRPQWKSDLNTYRVEAAWKLTQWDLLEDYLASDRKSSTWSVRLGQMLLAAKKRDSEAFYEKLKIVRKEQVVPLSAASFECGTYQRGYEYIVRLHMLSELEHTFTELEKQWQKGAGPQDGEQTPNWQARMEMTQNSFRAKEPILALRRAVLSLGKGQAYEELVGECWLQSARVSRRAGHHQTAFNALLNGENSRLSELFVEKAKWLWSKGDVHQALIVLQKGVQQCFPDDQPLTDPKSIQIKGRAMLLVGRLMEETANFESNAIMKAYKDVTTLLPEWEDGNFYLAKYYDKLMPMVTDNKLEKQGNLIRYIVTFFGKALQFGNQYIYQAMPRMLSLWLDFGAKVYEWEKAGRSDRLQMRQELTKINAAISEHTANLSPYQFLTAFSQLISRICHSSDEVFAVLLEIVAKVFLAYPQQAMWMMTAVSKSSYPTRMNRCKEILRKASKLKDSLGKFIGDAARLTDKLLELSNKPVDGNSGSLSMGVHFKMLKRLVEEPTFSQILIPLQSVLIPTLPSTGGANPGHDAFPGHWVYLAGFHDTVEILPSLQKPKKISLKGSDGKFYTMMCKPKDDLRKDCRLMEFNCLINKCLRKDAESRRRELHIRTYAVIPLNEECGIIEWVNNTAGLRHILTKLYKEKGVYLTGKELRKYMLPKSASFQEKLKLHKEVLLARHPPVFHEWFLRTFPDPTSWYSSRSAYCRSTAVMSMVGYILGLGDRHGENILFDSLTGECVHVDFNCLFNKGETFEVPEVVPFRLTQNMVHAMGPMGTEGLFRQACEVIIRLMRDQREPLMSVLKTFLHDPLVEWSKPVKGSSKTQANESGEILNEKAKTHVLDIEQRLQGVIKSRNKVLGLPLSIEGHVHYLIQEATDDSNLCQMYLGAARSAEWTVTGLYSHRQHPSTRRDVGTEKHATVPHGRAANHPKTKQHADLRGQTQHQHGGGQC</sequence>
<dbReference type="InterPro" id="IPR018936">
    <property type="entry name" value="PI3/4_kinase_CS"/>
</dbReference>
<dbReference type="SMART" id="SM00802">
    <property type="entry name" value="UME"/>
    <property type="match status" value="1"/>
</dbReference>
<evidence type="ECO:0000256" key="6">
    <source>
        <dbReference type="ARBA" id="ARBA00022454"/>
    </source>
</evidence>
<dbReference type="Gene3D" id="3.30.1010.10">
    <property type="entry name" value="Phosphatidylinositol 3-kinase Catalytic Subunit, Chain A, domain 4"/>
    <property type="match status" value="1"/>
</dbReference>
<keyword evidence="14" id="KW-0067">ATP-binding</keyword>
<dbReference type="InterPro" id="IPR057564">
    <property type="entry name" value="HEAT_ATR"/>
</dbReference>
<dbReference type="Gene3D" id="1.10.1070.11">
    <property type="entry name" value="Phosphatidylinositol 3-/4-kinase, catalytic domain"/>
    <property type="match status" value="1"/>
</dbReference>
<reference evidence="27" key="1">
    <citation type="submission" date="2021-01" db="EMBL/GenBank/DDBJ databases">
        <authorList>
            <person name="Zahm M."/>
            <person name="Roques C."/>
            <person name="Cabau C."/>
            <person name="Klopp C."/>
            <person name="Donnadieu C."/>
            <person name="Jouanno E."/>
            <person name="Lampietro C."/>
            <person name="Louis A."/>
            <person name="Herpin A."/>
            <person name="Echchiki A."/>
            <person name="Berthelot C."/>
            <person name="Parey E."/>
            <person name="Roest-Crollius H."/>
            <person name="Braasch I."/>
            <person name="Postlethwait J."/>
            <person name="Bobe J."/>
            <person name="Montfort J."/>
            <person name="Bouchez O."/>
            <person name="Begum T."/>
            <person name="Mejri S."/>
            <person name="Adams A."/>
            <person name="Chen W.-J."/>
            <person name="Guiguen Y."/>
        </authorList>
    </citation>
    <scope>NUCLEOTIDE SEQUENCE</scope>
    <source>
        <tissue evidence="27">Blood</tissue>
    </source>
</reference>
<dbReference type="GO" id="GO:0000077">
    <property type="term" value="P:DNA damage checkpoint signaling"/>
    <property type="evidence" value="ECO:0007669"/>
    <property type="project" value="TreeGrafter"/>
</dbReference>
<evidence type="ECO:0000256" key="2">
    <source>
        <dbReference type="ARBA" id="ARBA00004259"/>
    </source>
</evidence>
<dbReference type="PROSITE" id="PS50290">
    <property type="entry name" value="PI3_4_KINASE_3"/>
    <property type="match status" value="1"/>
</dbReference>
<dbReference type="SUPFAM" id="SSF56112">
    <property type="entry name" value="Protein kinase-like (PK-like)"/>
    <property type="match status" value="1"/>
</dbReference>
<keyword evidence="13" id="KW-0418">Kinase</keyword>
<protein>
    <recommendedName>
        <fullName evidence="19">Serine/threonine-protein kinase ATR</fullName>
        <ecNumber evidence="5">2.7.11.1</ecNumber>
    </recommendedName>
    <alternativeName>
        <fullName evidence="22">Ataxia telangiectasia and Rad3-related protein</fullName>
    </alternativeName>
</protein>
<evidence type="ECO:0000256" key="14">
    <source>
        <dbReference type="ARBA" id="ARBA00022840"/>
    </source>
</evidence>
<dbReference type="FunFam" id="1.10.1070.11:FF:000009">
    <property type="entry name" value="Putative serine/threonine-protein kinase ATR"/>
    <property type="match status" value="1"/>
</dbReference>
<dbReference type="SMART" id="SM01343">
    <property type="entry name" value="FATC"/>
    <property type="match status" value="1"/>
</dbReference>
<gene>
    <name evidence="27" type="ORF">AGOR_G00237480</name>
</gene>
<dbReference type="InterPro" id="IPR036940">
    <property type="entry name" value="PI3/4_kinase_cat_sf"/>
</dbReference>
<dbReference type="PANTHER" id="PTHR11139:SF69">
    <property type="entry name" value="SERINE_THREONINE-PROTEIN KINASE ATR"/>
    <property type="match status" value="1"/>
</dbReference>
<evidence type="ECO:0000256" key="12">
    <source>
        <dbReference type="ARBA" id="ARBA00022763"/>
    </source>
</evidence>
<evidence type="ECO:0000256" key="11">
    <source>
        <dbReference type="ARBA" id="ARBA00022741"/>
    </source>
</evidence>
<dbReference type="FunFam" id="1.25.40.10:FF:000142">
    <property type="entry name" value="Serine/threonine-protein kinase ATR"/>
    <property type="match status" value="1"/>
</dbReference>
<evidence type="ECO:0000256" key="1">
    <source>
        <dbReference type="ARBA" id="ARBA00001936"/>
    </source>
</evidence>
<evidence type="ECO:0000256" key="16">
    <source>
        <dbReference type="ARBA" id="ARBA00023204"/>
    </source>
</evidence>
<evidence type="ECO:0000256" key="22">
    <source>
        <dbReference type="ARBA" id="ARBA00084048"/>
    </source>
</evidence>
<evidence type="ECO:0000256" key="9">
    <source>
        <dbReference type="ARBA" id="ARBA00022679"/>
    </source>
</evidence>
<dbReference type="GO" id="GO:0005694">
    <property type="term" value="C:chromosome"/>
    <property type="evidence" value="ECO:0007669"/>
    <property type="project" value="UniProtKB-SubCell"/>
</dbReference>
<dbReference type="PROSITE" id="PS00916">
    <property type="entry name" value="PI3_4_KINASE_2"/>
    <property type="match status" value="1"/>
</dbReference>
<dbReference type="GO" id="GO:0004674">
    <property type="term" value="F:protein serine/threonine kinase activity"/>
    <property type="evidence" value="ECO:0007669"/>
    <property type="project" value="UniProtKB-KW"/>
</dbReference>
<keyword evidence="6" id="KW-0158">Chromosome</keyword>
<dbReference type="InterPro" id="IPR011989">
    <property type="entry name" value="ARM-like"/>
</dbReference>
<dbReference type="PROSITE" id="PS51190">
    <property type="entry name" value="FATC"/>
    <property type="match status" value="1"/>
</dbReference>
<dbReference type="InterPro" id="IPR014009">
    <property type="entry name" value="PIK_FAT"/>
</dbReference>
<comment type="cofactor">
    <cofactor evidence="1">
        <name>Mn(2+)</name>
        <dbReference type="ChEBI" id="CHEBI:29035"/>
    </cofactor>
</comment>
<evidence type="ECO:0000313" key="28">
    <source>
        <dbReference type="Proteomes" id="UP000829720"/>
    </source>
</evidence>
<dbReference type="Pfam" id="PF02260">
    <property type="entry name" value="FATC"/>
    <property type="match status" value="1"/>
</dbReference>
<evidence type="ECO:0000256" key="21">
    <source>
        <dbReference type="ARBA" id="ARBA00048977"/>
    </source>
</evidence>
<dbReference type="OrthoDB" id="381190at2759"/>
<proteinExistence type="inferred from homology"/>
<dbReference type="GO" id="GO:0003677">
    <property type="term" value="F:DNA binding"/>
    <property type="evidence" value="ECO:0007669"/>
    <property type="project" value="UniProtKB-KW"/>
</dbReference>
<keyword evidence="17" id="KW-0464">Manganese</keyword>
<keyword evidence="10" id="KW-0677">Repeat</keyword>
<evidence type="ECO:0000256" key="10">
    <source>
        <dbReference type="ARBA" id="ARBA00022737"/>
    </source>
</evidence>
<dbReference type="SMART" id="SM00146">
    <property type="entry name" value="PI3Kc"/>
    <property type="match status" value="1"/>
</dbReference>
<dbReference type="InterPro" id="IPR003152">
    <property type="entry name" value="FATC_dom"/>
</dbReference>
<keyword evidence="15" id="KW-0238">DNA-binding</keyword>
<keyword evidence="18" id="KW-0539">Nucleus</keyword>
<evidence type="ECO:0000256" key="20">
    <source>
        <dbReference type="ARBA" id="ARBA00048659"/>
    </source>
</evidence>
<dbReference type="InterPro" id="IPR011009">
    <property type="entry name" value="Kinase-like_dom_sf"/>
</dbReference>
<keyword evidence="8" id="KW-0597">Phosphoprotein</keyword>
<keyword evidence="7" id="KW-0723">Serine/threonine-protein kinase</keyword>
<evidence type="ECO:0000256" key="15">
    <source>
        <dbReference type="ARBA" id="ARBA00023125"/>
    </source>
</evidence>
<dbReference type="Pfam" id="PF08064">
    <property type="entry name" value="UME"/>
    <property type="match status" value="1"/>
</dbReference>
<dbReference type="Pfam" id="PF00454">
    <property type="entry name" value="PI3_PI4_kinase"/>
    <property type="match status" value="1"/>
</dbReference>
<organism evidence="27 28">
    <name type="scientific">Albula goreensis</name>
    <dbReference type="NCBI Taxonomy" id="1534307"/>
    <lineage>
        <taxon>Eukaryota</taxon>
        <taxon>Metazoa</taxon>
        <taxon>Chordata</taxon>
        <taxon>Craniata</taxon>
        <taxon>Vertebrata</taxon>
        <taxon>Euteleostomi</taxon>
        <taxon>Actinopterygii</taxon>
        <taxon>Neopterygii</taxon>
        <taxon>Teleostei</taxon>
        <taxon>Albuliformes</taxon>
        <taxon>Albulidae</taxon>
        <taxon>Albula</taxon>
    </lineage>
</organism>
<comment type="subcellular location">
    <subcellularLocation>
        <location evidence="3">Chromosome</location>
    </subcellularLocation>
    <subcellularLocation>
        <location evidence="2">Nucleus envelope</location>
    </subcellularLocation>
</comment>
<dbReference type="FunFam" id="1.25.10.10:FF:000149">
    <property type="entry name" value="Serine/threonine-protein kinase ATR"/>
    <property type="match status" value="1"/>
</dbReference>
<dbReference type="Pfam" id="PF25030">
    <property type="entry name" value="M-HEAT_ATR"/>
    <property type="match status" value="1"/>
</dbReference>
<keyword evidence="28" id="KW-1185">Reference proteome</keyword>
<dbReference type="InterPro" id="IPR050517">
    <property type="entry name" value="DDR_Repair_Kinase"/>
</dbReference>
<comment type="catalytic activity">
    <reaction evidence="20">
        <text>L-threonyl-[protein] + ATP = O-phospho-L-threonyl-[protein] + ADP + H(+)</text>
        <dbReference type="Rhea" id="RHEA:46608"/>
        <dbReference type="Rhea" id="RHEA-COMP:11060"/>
        <dbReference type="Rhea" id="RHEA-COMP:11605"/>
        <dbReference type="ChEBI" id="CHEBI:15378"/>
        <dbReference type="ChEBI" id="CHEBI:30013"/>
        <dbReference type="ChEBI" id="CHEBI:30616"/>
        <dbReference type="ChEBI" id="CHEBI:61977"/>
        <dbReference type="ChEBI" id="CHEBI:456216"/>
        <dbReference type="EC" id="2.7.11.1"/>
    </reaction>
    <physiologicalReaction direction="left-to-right" evidence="20">
        <dbReference type="Rhea" id="RHEA:46609"/>
    </physiologicalReaction>
</comment>
<evidence type="ECO:0000256" key="3">
    <source>
        <dbReference type="ARBA" id="ARBA00004286"/>
    </source>
</evidence>
<evidence type="ECO:0000256" key="5">
    <source>
        <dbReference type="ARBA" id="ARBA00012513"/>
    </source>
</evidence>
<evidence type="ECO:0000259" key="25">
    <source>
        <dbReference type="PROSITE" id="PS51189"/>
    </source>
</evidence>
<dbReference type="InterPro" id="IPR016024">
    <property type="entry name" value="ARM-type_fold"/>
</dbReference>
<evidence type="ECO:0000256" key="4">
    <source>
        <dbReference type="ARBA" id="ARBA00010769"/>
    </source>
</evidence>
<keyword evidence="11" id="KW-0547">Nucleotide-binding</keyword>
<dbReference type="SUPFAM" id="SSF48371">
    <property type="entry name" value="ARM repeat"/>
    <property type="match status" value="1"/>
</dbReference>
<dbReference type="InterPro" id="IPR056802">
    <property type="entry name" value="ATR-like_M-HEAT"/>
</dbReference>
<dbReference type="InterPro" id="IPR003151">
    <property type="entry name" value="PIK-rel_kinase_FAT"/>
</dbReference>
<dbReference type="EMBL" id="JAERUA010000024">
    <property type="protein sequence ID" value="KAI1882689.1"/>
    <property type="molecule type" value="Genomic_DNA"/>
</dbReference>
<dbReference type="Proteomes" id="UP000829720">
    <property type="component" value="Unassembled WGS sequence"/>
</dbReference>
<dbReference type="Pfam" id="PF02259">
    <property type="entry name" value="FAT"/>
    <property type="match status" value="1"/>
</dbReference>
<evidence type="ECO:0000256" key="17">
    <source>
        <dbReference type="ARBA" id="ARBA00023211"/>
    </source>
</evidence>
<dbReference type="GO" id="GO:0005524">
    <property type="term" value="F:ATP binding"/>
    <property type="evidence" value="ECO:0007669"/>
    <property type="project" value="UniProtKB-KW"/>
</dbReference>
<dbReference type="InterPro" id="IPR012993">
    <property type="entry name" value="UME"/>
</dbReference>
<keyword evidence="12" id="KW-0227">DNA damage</keyword>
<name>A0A8T3CCH9_9TELE</name>
<evidence type="ECO:0000256" key="23">
    <source>
        <dbReference type="SAM" id="MobiDB-lite"/>
    </source>
</evidence>
<dbReference type="InterPro" id="IPR000403">
    <property type="entry name" value="PI3/4_kinase_cat_dom"/>
</dbReference>
<evidence type="ECO:0000256" key="13">
    <source>
        <dbReference type="ARBA" id="ARBA00022777"/>
    </source>
</evidence>
<comment type="catalytic activity">
    <reaction evidence="21">
        <text>L-seryl-[protein] + ATP = O-phospho-L-seryl-[protein] + ADP + H(+)</text>
        <dbReference type="Rhea" id="RHEA:17989"/>
        <dbReference type="Rhea" id="RHEA-COMP:9863"/>
        <dbReference type="Rhea" id="RHEA-COMP:11604"/>
        <dbReference type="ChEBI" id="CHEBI:15378"/>
        <dbReference type="ChEBI" id="CHEBI:29999"/>
        <dbReference type="ChEBI" id="CHEBI:30616"/>
        <dbReference type="ChEBI" id="CHEBI:83421"/>
        <dbReference type="ChEBI" id="CHEBI:456216"/>
        <dbReference type="EC" id="2.7.11.1"/>
    </reaction>
    <physiologicalReaction direction="left-to-right" evidence="21">
        <dbReference type="Rhea" id="RHEA:17990"/>
    </physiologicalReaction>
</comment>
<evidence type="ECO:0000256" key="7">
    <source>
        <dbReference type="ARBA" id="ARBA00022527"/>
    </source>
</evidence>
<dbReference type="GO" id="GO:0000723">
    <property type="term" value="P:telomere maintenance"/>
    <property type="evidence" value="ECO:0007669"/>
    <property type="project" value="TreeGrafter"/>
</dbReference>
<evidence type="ECO:0000259" key="24">
    <source>
        <dbReference type="PROSITE" id="PS50290"/>
    </source>
</evidence>
<comment type="caution">
    <text evidence="27">The sequence shown here is derived from an EMBL/GenBank/DDBJ whole genome shotgun (WGS) entry which is preliminary data.</text>
</comment>
<dbReference type="FunFam" id="3.30.1010.10:FF:000011">
    <property type="entry name" value="serine/threonine-protein kinase ATR"/>
    <property type="match status" value="1"/>
</dbReference>
<feature type="domain" description="PI3K/PI4K catalytic" evidence="24">
    <location>
        <begin position="2299"/>
        <end position="2607"/>
    </location>
</feature>
<feature type="region of interest" description="Disordered" evidence="23">
    <location>
        <begin position="1606"/>
        <end position="1625"/>
    </location>
</feature>
<dbReference type="EC" id="2.7.11.1" evidence="5"/>
<dbReference type="GO" id="GO:0005635">
    <property type="term" value="C:nuclear envelope"/>
    <property type="evidence" value="ECO:0007669"/>
    <property type="project" value="UniProtKB-SubCell"/>
</dbReference>
<dbReference type="CDD" id="cd00892">
    <property type="entry name" value="PIKKc_ATR"/>
    <property type="match status" value="1"/>
</dbReference>
<dbReference type="PROSITE" id="PS51189">
    <property type="entry name" value="FAT"/>
    <property type="match status" value="1"/>
</dbReference>
<dbReference type="Pfam" id="PF23593">
    <property type="entry name" value="HEAT_ATR"/>
    <property type="match status" value="1"/>
</dbReference>
<dbReference type="InterPro" id="IPR056803">
    <property type="entry name" value="ATR-like_N-HEAT"/>
</dbReference>
<feature type="domain" description="FAT" evidence="25">
    <location>
        <begin position="1643"/>
        <end position="2191"/>
    </location>
</feature>
<evidence type="ECO:0000256" key="19">
    <source>
        <dbReference type="ARBA" id="ARBA00024420"/>
    </source>
</evidence>
<evidence type="ECO:0000313" key="27">
    <source>
        <dbReference type="EMBL" id="KAI1882689.1"/>
    </source>
</evidence>
<feature type="compositionally biased region" description="Basic and acidic residues" evidence="23">
    <location>
        <begin position="2663"/>
        <end position="2673"/>
    </location>
</feature>
<dbReference type="GO" id="GO:0006281">
    <property type="term" value="P:DNA repair"/>
    <property type="evidence" value="ECO:0007669"/>
    <property type="project" value="UniProtKB-KW"/>
</dbReference>
<evidence type="ECO:0000256" key="18">
    <source>
        <dbReference type="ARBA" id="ARBA00023242"/>
    </source>
</evidence>
<comment type="similarity">
    <text evidence="4">Belongs to the PI3/PI4-kinase family. ATM subfamily.</text>
</comment>
<dbReference type="Gene3D" id="1.25.10.10">
    <property type="entry name" value="Leucine-rich Repeat Variant"/>
    <property type="match status" value="2"/>
</dbReference>
<accession>A0A8T3CCH9</accession>